<feature type="compositionally biased region" description="Low complexity" evidence="5">
    <location>
        <begin position="497"/>
        <end position="516"/>
    </location>
</feature>
<reference evidence="8 9" key="1">
    <citation type="submission" date="2020-04" db="EMBL/GenBank/DDBJ databases">
        <authorList>
            <person name="De Canck E."/>
        </authorList>
    </citation>
    <scope>NUCLEOTIDE SEQUENCE [LARGE SCALE GENOMIC DNA]</scope>
    <source>
        <strain evidence="8 9">LMG 1861</strain>
    </source>
</reference>
<dbReference type="EMBL" id="CADILD010000001">
    <property type="protein sequence ID" value="CAB3831494.1"/>
    <property type="molecule type" value="Genomic_DNA"/>
</dbReference>
<feature type="region of interest" description="Disordered" evidence="5">
    <location>
        <begin position="491"/>
        <end position="536"/>
    </location>
</feature>
<dbReference type="PANTHER" id="PTHR36985:SF1">
    <property type="entry name" value="TRANSLOCATION AND ASSEMBLY MODULE SUBUNIT TAMB"/>
    <property type="match status" value="1"/>
</dbReference>
<dbReference type="InterPro" id="IPR007452">
    <property type="entry name" value="TamB_C"/>
</dbReference>
<keyword evidence="2 6" id="KW-0812">Transmembrane</keyword>
<comment type="subcellular location">
    <subcellularLocation>
        <location evidence="1">Membrane</location>
        <topology evidence="1">Single-pass membrane protein</topology>
    </subcellularLocation>
</comment>
<dbReference type="RefSeq" id="WP_175127743.1">
    <property type="nucleotide sequence ID" value="NZ_CADILD010000001.1"/>
</dbReference>
<dbReference type="GO" id="GO:0097347">
    <property type="term" value="C:TAM protein secretion complex"/>
    <property type="evidence" value="ECO:0007669"/>
    <property type="project" value="TreeGrafter"/>
</dbReference>
<evidence type="ECO:0000256" key="3">
    <source>
        <dbReference type="ARBA" id="ARBA00022989"/>
    </source>
</evidence>
<gene>
    <name evidence="8" type="ORF">LMG1861_00793</name>
</gene>
<organism evidence="8 9">
    <name type="scientific">Achromobacter piechaudii</name>
    <dbReference type="NCBI Taxonomy" id="72556"/>
    <lineage>
        <taxon>Bacteria</taxon>
        <taxon>Pseudomonadati</taxon>
        <taxon>Pseudomonadota</taxon>
        <taxon>Betaproteobacteria</taxon>
        <taxon>Burkholderiales</taxon>
        <taxon>Alcaligenaceae</taxon>
        <taxon>Achromobacter</taxon>
    </lineage>
</organism>
<evidence type="ECO:0000256" key="2">
    <source>
        <dbReference type="ARBA" id="ARBA00022692"/>
    </source>
</evidence>
<evidence type="ECO:0000256" key="6">
    <source>
        <dbReference type="SAM" id="Phobius"/>
    </source>
</evidence>
<proteinExistence type="predicted"/>
<protein>
    <recommendedName>
        <fullName evidence="7">Translocation and assembly module TamB C-terminal domain-containing protein</fullName>
    </recommendedName>
</protein>
<evidence type="ECO:0000313" key="9">
    <source>
        <dbReference type="Proteomes" id="UP000494105"/>
    </source>
</evidence>
<keyword evidence="3 6" id="KW-1133">Transmembrane helix</keyword>
<evidence type="ECO:0000256" key="5">
    <source>
        <dbReference type="SAM" id="MobiDB-lite"/>
    </source>
</evidence>
<name>A0A6S7DKQ4_9BURK</name>
<evidence type="ECO:0000256" key="4">
    <source>
        <dbReference type="ARBA" id="ARBA00023136"/>
    </source>
</evidence>
<keyword evidence="4 6" id="KW-0472">Membrane</keyword>
<feature type="domain" description="Translocation and assembly module TamB C-terminal" evidence="7">
    <location>
        <begin position="971"/>
        <end position="1312"/>
    </location>
</feature>
<feature type="region of interest" description="Disordered" evidence="5">
    <location>
        <begin position="238"/>
        <end position="311"/>
    </location>
</feature>
<evidence type="ECO:0000259" key="7">
    <source>
        <dbReference type="Pfam" id="PF04357"/>
    </source>
</evidence>
<sequence>MLRKFLRHVLVWWLPGLAMLLLLAAGFLFWLLASQNGTRLLLTTAAQQLDGQALNVNGSVLRGMSVGQLDLNVAGTRVQVSDLHLNVHWRELGNRLLHVRDVSASSVRVALAPAADDAPATPDSDEPFTLPSLPVDIAVDRLALGEFHLEQDGQPLPVTLGDLSATFAAGKQQAQLRIASLRIGHQMGEAQVSGEAQLQDLADPWPFAARLDVTARGSGPDSPLCQADKFSGVFAAAPGKQDEAKSPARPAAGADARQPTSQGKSAPKADAKGAPASGTKSDAKSAAASGSKADGKGAAVSSAKADAKTAPALSTKVDINAAAAAEISGPPAPACQVVLRADAAGSMDGIQAKLDGEGSGLLLDVVADLAPRTALILRSARANAQLPDKSSLTAQFDLQPAPDQPAGRDRISGTISAQRLDLAPWLGKAIPPAILTVRGDVQADIENLSQLRHAGVDLRFEEGTRWNKQPLTGSVKAQVDIAATVASAATGSNATHNAASPNGAGATPAATPVSPAGNPPAATPSASPMSPEADPLSGLRIHGLAVDLKLGRNRIQASGELDADDGALTLDAQAPQLDAFWPGIPGGAELKGKLAGKVAAHRGELNASYTPAKPRAGVLGEAPAKASIVFAGGWGKGPSGQPDAALVGWRGSFSRLTADSAGFAVAAERPVTLAFLPDAVHPQWQWQVGQTVLSITLPGKERLTVAHQGSRGGGKRWETAGQADNLVITAAMARQVIGAVDPEAAAKLAKGPSRVNAMVPDGQRRIALDVLWDLKFDGRLAGKARIARREGDLLIPGDPPIPLGLKALVLDLTATPTSANASRLDAKIDLATNKMGSISGTGTAVLRVDAQGGMALDERQALRAKLDADIADLAWVGLFVGDSMEVGGAVKANIEVQGTLAGKWSATGNIRGDKLRVVRIDDGVRLIDGTLSARMDGQRLVLDSLRFPASLRVMPAEWRTKEWITTSPDAKGGYAEARGQWNIMDGGGDIKLTLYRFPALQRSDRYAMVSGTITLTAAMPRIDIVGDLKADAGWFSLEILQGVPSLDEDVKVIHAGQDRATVSTPLQTSMNLKFDMGPRFYITGMGLDAGLLGSIQILLNDGRLTGVGALRTRGGGIEAYGQKLRLSRGTLTFQGRLDNPLLDIEALRTGEQVEAGVKVVGTAQRPRIDLVSYPDVSDVEKLSWLLLGRGPDESGSDAALLVSVGTALLGGGQPFYKQFGLDDVSVRTGNIGSSGSILPDRTVAGDVNRDSDSQLATQFLVASKSFANGITLSVEQALAGSDTVGRASYRLARGLSVDLKGGSVNGIALVYRTFWGN</sequence>
<dbReference type="GO" id="GO:0005886">
    <property type="term" value="C:plasma membrane"/>
    <property type="evidence" value="ECO:0007669"/>
    <property type="project" value="InterPro"/>
</dbReference>
<feature type="compositionally biased region" description="Low complexity" evidence="5">
    <location>
        <begin position="276"/>
        <end position="310"/>
    </location>
</feature>
<evidence type="ECO:0000256" key="1">
    <source>
        <dbReference type="ARBA" id="ARBA00004167"/>
    </source>
</evidence>
<feature type="compositionally biased region" description="Low complexity" evidence="5">
    <location>
        <begin position="523"/>
        <end position="533"/>
    </location>
</feature>
<accession>A0A6S7DKQ4</accession>
<dbReference type="Proteomes" id="UP000494105">
    <property type="component" value="Unassembled WGS sequence"/>
</dbReference>
<evidence type="ECO:0000313" key="8">
    <source>
        <dbReference type="EMBL" id="CAB3831494.1"/>
    </source>
</evidence>
<dbReference type="Pfam" id="PF04357">
    <property type="entry name" value="TamB"/>
    <property type="match status" value="1"/>
</dbReference>
<dbReference type="GO" id="GO:0009306">
    <property type="term" value="P:protein secretion"/>
    <property type="evidence" value="ECO:0007669"/>
    <property type="project" value="InterPro"/>
</dbReference>
<feature type="transmembrane region" description="Helical" evidence="6">
    <location>
        <begin position="12"/>
        <end position="33"/>
    </location>
</feature>
<dbReference type="PANTHER" id="PTHR36985">
    <property type="entry name" value="TRANSLOCATION AND ASSEMBLY MODULE SUBUNIT TAMB"/>
    <property type="match status" value="1"/>
</dbReference>